<evidence type="ECO:0000313" key="2">
    <source>
        <dbReference type="EMBL" id="SFK24217.1"/>
    </source>
</evidence>
<keyword evidence="1" id="KW-1133">Transmembrane helix</keyword>
<feature type="transmembrane region" description="Helical" evidence="1">
    <location>
        <begin position="21"/>
        <end position="42"/>
    </location>
</feature>
<keyword evidence="1" id="KW-0812">Transmembrane</keyword>
<protein>
    <submittedName>
        <fullName evidence="2">Uncharacterized conserved protein</fullName>
    </submittedName>
</protein>
<evidence type="ECO:0000313" key="3">
    <source>
        <dbReference type="Proteomes" id="UP000199473"/>
    </source>
</evidence>
<dbReference type="EMBL" id="FOSQ01000001">
    <property type="protein sequence ID" value="SFK24217.1"/>
    <property type="molecule type" value="Genomic_DNA"/>
</dbReference>
<feature type="transmembrane region" description="Helical" evidence="1">
    <location>
        <begin position="124"/>
        <end position="143"/>
    </location>
</feature>
<dbReference type="PIRSF" id="PIRSF033239">
    <property type="entry name" value="ExoD"/>
    <property type="match status" value="1"/>
</dbReference>
<dbReference type="PANTHER" id="PTHR41795">
    <property type="entry name" value="EXOPOLYSACCHARIDE SYNTHESIS PROTEIN"/>
    <property type="match status" value="1"/>
</dbReference>
<reference evidence="2 3" key="1">
    <citation type="submission" date="2016-10" db="EMBL/GenBank/DDBJ databases">
        <authorList>
            <person name="de Groot N.N."/>
        </authorList>
    </citation>
    <scope>NUCLEOTIDE SEQUENCE [LARGE SCALE GENOMIC DNA]</scope>
    <source>
        <strain evidence="2 3">DSM 19981</strain>
    </source>
</reference>
<organism evidence="2 3">
    <name type="scientific">Falsiroseomonas stagni DSM 19981</name>
    <dbReference type="NCBI Taxonomy" id="1123062"/>
    <lineage>
        <taxon>Bacteria</taxon>
        <taxon>Pseudomonadati</taxon>
        <taxon>Pseudomonadota</taxon>
        <taxon>Alphaproteobacteria</taxon>
        <taxon>Acetobacterales</taxon>
        <taxon>Roseomonadaceae</taxon>
        <taxon>Falsiroseomonas</taxon>
    </lineage>
</organism>
<evidence type="ECO:0000256" key="1">
    <source>
        <dbReference type="SAM" id="Phobius"/>
    </source>
</evidence>
<keyword evidence="3" id="KW-1185">Reference proteome</keyword>
<dbReference type="RefSeq" id="WP_175533706.1">
    <property type="nucleotide sequence ID" value="NZ_FOSQ01000001.1"/>
</dbReference>
<sequence>MPVSVLLDRLARDWPTDTLTLGDLAAALGQRGFGVLIVIFALPNLLPFYLPGLSTAAGLPMMLVAAQLAAGRPRPALPGFVARRQLRRDTLRRITARAMPWLLRVERMVRPRPSALTSATGERLVGLWVMMLGLVVILPTPLTNGPPALACLIMAMGVMENDTATITAGAVLGLVAAALSLTLLVTLGWALLAGFNHLIGSP</sequence>
<proteinExistence type="predicted"/>
<gene>
    <name evidence="2" type="ORF">SAMN02745775_101743</name>
</gene>
<dbReference type="PANTHER" id="PTHR41795:SF1">
    <property type="entry name" value="EXOPOLYSACCHARIDE SYNTHESIS PROTEIN"/>
    <property type="match status" value="1"/>
</dbReference>
<name>A0A1I3XX37_9PROT</name>
<dbReference type="AlphaFoldDB" id="A0A1I3XX37"/>
<dbReference type="InterPro" id="IPR010331">
    <property type="entry name" value="ExoD"/>
</dbReference>
<feature type="transmembrane region" description="Helical" evidence="1">
    <location>
        <begin position="48"/>
        <end position="70"/>
    </location>
</feature>
<dbReference type="Proteomes" id="UP000199473">
    <property type="component" value="Unassembled WGS sequence"/>
</dbReference>
<accession>A0A1I3XX37</accession>
<keyword evidence="1" id="KW-0472">Membrane</keyword>
<feature type="transmembrane region" description="Helical" evidence="1">
    <location>
        <begin position="163"/>
        <end position="192"/>
    </location>
</feature>
<dbReference type="Pfam" id="PF06055">
    <property type="entry name" value="ExoD"/>
    <property type="match status" value="1"/>
</dbReference>
<dbReference type="STRING" id="1123062.SAMN02745775_101743"/>